<keyword evidence="3 5" id="KW-0949">S-adenosyl-L-methionine</keyword>
<dbReference type="InterPro" id="IPR029063">
    <property type="entry name" value="SAM-dependent_MTases_sf"/>
</dbReference>
<dbReference type="GO" id="GO:0005759">
    <property type="term" value="C:mitochondrial matrix"/>
    <property type="evidence" value="ECO:0007669"/>
    <property type="project" value="TreeGrafter"/>
</dbReference>
<dbReference type="EC" id="2.1.1.-" evidence="5"/>
<evidence type="ECO:0000313" key="6">
    <source>
        <dbReference type="EMBL" id="KAF9515522.1"/>
    </source>
</evidence>
<dbReference type="GO" id="GO:0034246">
    <property type="term" value="F:mitochondrial transcription factor activity"/>
    <property type="evidence" value="ECO:0007669"/>
    <property type="project" value="TreeGrafter"/>
</dbReference>
<evidence type="ECO:0000256" key="3">
    <source>
        <dbReference type="ARBA" id="ARBA00022691"/>
    </source>
</evidence>
<keyword evidence="1 5" id="KW-0489">Methyltransferase</keyword>
<dbReference type="Pfam" id="PF00398">
    <property type="entry name" value="RrnaAD"/>
    <property type="match status" value="1"/>
</dbReference>
<organism evidence="6 7">
    <name type="scientific">Hydnum rufescens UP504</name>
    <dbReference type="NCBI Taxonomy" id="1448309"/>
    <lineage>
        <taxon>Eukaryota</taxon>
        <taxon>Fungi</taxon>
        <taxon>Dikarya</taxon>
        <taxon>Basidiomycota</taxon>
        <taxon>Agaricomycotina</taxon>
        <taxon>Agaricomycetes</taxon>
        <taxon>Cantharellales</taxon>
        <taxon>Hydnaceae</taxon>
        <taxon>Hydnum</taxon>
    </lineage>
</organism>
<comment type="similarity">
    <text evidence="5">Belongs to the class I-like SAM-binding methyltransferase superfamily. rRNA adenine N(6)-methyltransferase family.</text>
</comment>
<dbReference type="GO" id="GO:0000179">
    <property type="term" value="F:rRNA (adenine-N6,N6-)-dimethyltransferase activity"/>
    <property type="evidence" value="ECO:0007669"/>
    <property type="project" value="TreeGrafter"/>
</dbReference>
<keyword evidence="5" id="KW-0698">rRNA processing</keyword>
<dbReference type="EMBL" id="MU128949">
    <property type="protein sequence ID" value="KAF9515522.1"/>
    <property type="molecule type" value="Genomic_DNA"/>
</dbReference>
<dbReference type="SUPFAM" id="SSF53335">
    <property type="entry name" value="S-adenosyl-L-methionine-dependent methyltransferases"/>
    <property type="match status" value="1"/>
</dbReference>
<gene>
    <name evidence="6" type="ORF">BS47DRAFT_1391549</name>
</gene>
<dbReference type="AlphaFoldDB" id="A0A9P6B1A5"/>
<keyword evidence="2 5" id="KW-0808">Transferase</keyword>
<dbReference type="Proteomes" id="UP000886523">
    <property type="component" value="Unassembled WGS sequence"/>
</dbReference>
<dbReference type="GO" id="GO:0003723">
    <property type="term" value="F:RNA binding"/>
    <property type="evidence" value="ECO:0007669"/>
    <property type="project" value="UniProtKB-KW"/>
</dbReference>
<keyword evidence="4" id="KW-0694">RNA-binding</keyword>
<sequence>MLRVRNGKLFSLPFIAQRRHVARFAAHLPPLPPPEEWVDNFFPLGRQGKEVRVFLNHPDIAFKTLSAFGLDKDEGHGPKTVVEIYPGPGLLSRAILSLPRERIKKLVIIEDDPHFLDFIKPLQEADDRVVFLPTNGFLWKTYDEMDERGILSDIEPVLDGSAHPNLHFVGQMPPSIHSEQLLSQFIRSIPAKSWLWRFGRVPLHLIVTESLHGRLTAPIGNSHRCKLTILAEALTDITVSPPQESYTPYSDHFFPPLPVTRSGKSSKGKKSRRIGNPMVAINMMPKVDAIIPGQQVISEDMIDAWDFVLRQCFVLHSRPIKSALPYVITPSFYFSSSSYMVHIALFFRANLPLPPSSSKMAFLKLPRLIAPGAGILLKNPVCQHLDPGMEILIHAEMADIPYGSKMMHTHDIY</sequence>
<dbReference type="OrthoDB" id="16079at2759"/>
<dbReference type="PANTHER" id="PTHR11727">
    <property type="entry name" value="DIMETHYLADENOSINE TRANSFERASE"/>
    <property type="match status" value="1"/>
</dbReference>
<accession>A0A9P6B1A5</accession>
<proteinExistence type="inferred from homology"/>
<dbReference type="InterPro" id="IPR001737">
    <property type="entry name" value="KsgA/Erm"/>
</dbReference>
<evidence type="ECO:0000256" key="5">
    <source>
        <dbReference type="RuleBase" id="RU362106"/>
    </source>
</evidence>
<evidence type="ECO:0000313" key="7">
    <source>
        <dbReference type="Proteomes" id="UP000886523"/>
    </source>
</evidence>
<dbReference type="PANTHER" id="PTHR11727:SF17">
    <property type="entry name" value="DIMETHYLADENOSINE TRANSFERASE 1, MITOCHONDRIAL"/>
    <property type="match status" value="1"/>
</dbReference>
<evidence type="ECO:0000256" key="2">
    <source>
        <dbReference type="ARBA" id="ARBA00022679"/>
    </source>
</evidence>
<protein>
    <recommendedName>
        <fullName evidence="5">rRNA adenine N(6)-methyltransferase</fullName>
        <ecNumber evidence="5">2.1.1.-</ecNumber>
    </recommendedName>
</protein>
<keyword evidence="7" id="KW-1185">Reference proteome</keyword>
<name>A0A9P6B1A5_9AGAM</name>
<evidence type="ECO:0000256" key="1">
    <source>
        <dbReference type="ARBA" id="ARBA00022603"/>
    </source>
</evidence>
<reference evidence="6" key="1">
    <citation type="journal article" date="2020" name="Nat. Commun.">
        <title>Large-scale genome sequencing of mycorrhizal fungi provides insights into the early evolution of symbiotic traits.</title>
        <authorList>
            <person name="Miyauchi S."/>
            <person name="Kiss E."/>
            <person name="Kuo A."/>
            <person name="Drula E."/>
            <person name="Kohler A."/>
            <person name="Sanchez-Garcia M."/>
            <person name="Morin E."/>
            <person name="Andreopoulos B."/>
            <person name="Barry K.W."/>
            <person name="Bonito G."/>
            <person name="Buee M."/>
            <person name="Carver A."/>
            <person name="Chen C."/>
            <person name="Cichocki N."/>
            <person name="Clum A."/>
            <person name="Culley D."/>
            <person name="Crous P.W."/>
            <person name="Fauchery L."/>
            <person name="Girlanda M."/>
            <person name="Hayes R.D."/>
            <person name="Keri Z."/>
            <person name="LaButti K."/>
            <person name="Lipzen A."/>
            <person name="Lombard V."/>
            <person name="Magnuson J."/>
            <person name="Maillard F."/>
            <person name="Murat C."/>
            <person name="Nolan M."/>
            <person name="Ohm R.A."/>
            <person name="Pangilinan J."/>
            <person name="Pereira M.F."/>
            <person name="Perotto S."/>
            <person name="Peter M."/>
            <person name="Pfister S."/>
            <person name="Riley R."/>
            <person name="Sitrit Y."/>
            <person name="Stielow J.B."/>
            <person name="Szollosi G."/>
            <person name="Zifcakova L."/>
            <person name="Stursova M."/>
            <person name="Spatafora J.W."/>
            <person name="Tedersoo L."/>
            <person name="Vaario L.M."/>
            <person name="Yamada A."/>
            <person name="Yan M."/>
            <person name="Wang P."/>
            <person name="Xu J."/>
            <person name="Bruns T."/>
            <person name="Baldrian P."/>
            <person name="Vilgalys R."/>
            <person name="Dunand C."/>
            <person name="Henrissat B."/>
            <person name="Grigoriev I.V."/>
            <person name="Hibbett D."/>
            <person name="Nagy L.G."/>
            <person name="Martin F.M."/>
        </authorList>
    </citation>
    <scope>NUCLEOTIDE SEQUENCE</scope>
    <source>
        <strain evidence="6">UP504</strain>
    </source>
</reference>
<evidence type="ECO:0000256" key="4">
    <source>
        <dbReference type="ARBA" id="ARBA00022884"/>
    </source>
</evidence>
<comment type="caution">
    <text evidence="6">The sequence shown here is derived from an EMBL/GenBank/DDBJ whole genome shotgun (WGS) entry which is preliminary data.</text>
</comment>
<dbReference type="GO" id="GO:0006391">
    <property type="term" value="P:transcription initiation at mitochondrial promoter"/>
    <property type="evidence" value="ECO:0007669"/>
    <property type="project" value="TreeGrafter"/>
</dbReference>
<dbReference type="Gene3D" id="3.40.50.150">
    <property type="entry name" value="Vaccinia Virus protein VP39"/>
    <property type="match status" value="1"/>
</dbReference>